<dbReference type="STRING" id="796606.BMMGA3_02755"/>
<dbReference type="SUPFAM" id="SSF54001">
    <property type="entry name" value="Cysteine proteinases"/>
    <property type="match status" value="1"/>
</dbReference>
<evidence type="ECO:0000256" key="1">
    <source>
        <dbReference type="ARBA" id="ARBA00007074"/>
    </source>
</evidence>
<keyword evidence="4" id="KW-0788">Thiol protease</keyword>
<evidence type="ECO:0000256" key="2">
    <source>
        <dbReference type="ARBA" id="ARBA00022670"/>
    </source>
</evidence>
<dbReference type="InterPro" id="IPR038765">
    <property type="entry name" value="Papain-like_cys_pep_sf"/>
</dbReference>
<keyword evidence="3" id="KW-0378">Hydrolase</keyword>
<evidence type="ECO:0000313" key="6">
    <source>
        <dbReference type="EMBL" id="AIE59015.1"/>
    </source>
</evidence>
<dbReference type="Pfam" id="PF00877">
    <property type="entry name" value="NLPC_P60"/>
    <property type="match status" value="1"/>
</dbReference>
<dbReference type="InterPro" id="IPR051202">
    <property type="entry name" value="Peptidase_C40"/>
</dbReference>
<evidence type="ECO:0000313" key="7">
    <source>
        <dbReference type="Proteomes" id="UP000027602"/>
    </source>
</evidence>
<organism evidence="6 7">
    <name type="scientific">Bacillus methanolicus (strain MGA3 / ATCC 53907)</name>
    <dbReference type="NCBI Taxonomy" id="796606"/>
    <lineage>
        <taxon>Bacteria</taxon>
        <taxon>Bacillati</taxon>
        <taxon>Bacillota</taxon>
        <taxon>Bacilli</taxon>
        <taxon>Bacillales</taxon>
        <taxon>Bacillaceae</taxon>
        <taxon>Bacillus</taxon>
    </lineage>
</organism>
<evidence type="ECO:0000256" key="4">
    <source>
        <dbReference type="ARBA" id="ARBA00022807"/>
    </source>
</evidence>
<dbReference type="PANTHER" id="PTHR47053:SF1">
    <property type="entry name" value="MUREIN DD-ENDOPEPTIDASE MEPH-RELATED"/>
    <property type="match status" value="1"/>
</dbReference>
<dbReference type="eggNOG" id="COG0791">
    <property type="taxonomic scope" value="Bacteria"/>
</dbReference>
<dbReference type="RefSeq" id="WP_051744918.1">
    <property type="nucleotide sequence ID" value="NZ_CP007739.1"/>
</dbReference>
<comment type="similarity">
    <text evidence="1">Belongs to the peptidase C40 family.</text>
</comment>
<dbReference type="KEGG" id="bmet:BMMGA3_02755"/>
<dbReference type="GO" id="GO:0008234">
    <property type="term" value="F:cysteine-type peptidase activity"/>
    <property type="evidence" value="ECO:0007669"/>
    <property type="project" value="UniProtKB-KW"/>
</dbReference>
<proteinExistence type="inferred from homology"/>
<evidence type="ECO:0000259" key="5">
    <source>
        <dbReference type="PROSITE" id="PS51935"/>
    </source>
</evidence>
<dbReference type="Gene3D" id="3.90.1720.10">
    <property type="entry name" value="endopeptidase domain like (from Nostoc punctiforme)"/>
    <property type="match status" value="1"/>
</dbReference>
<feature type="domain" description="NlpC/P60" evidence="5">
    <location>
        <begin position="1"/>
        <end position="130"/>
    </location>
</feature>
<dbReference type="AlphaFoldDB" id="A0A068LN67"/>
<protein>
    <recommendedName>
        <fullName evidence="5">NlpC/P60 domain-containing protein</fullName>
    </recommendedName>
</protein>
<keyword evidence="7" id="KW-1185">Reference proteome</keyword>
<dbReference type="PROSITE" id="PS51935">
    <property type="entry name" value="NLPC_P60"/>
    <property type="match status" value="1"/>
</dbReference>
<keyword evidence="2" id="KW-0645">Protease</keyword>
<accession>A0A068LN67</accession>
<sequence length="133" mass="15328">MLADKIISTGFNFIGTPYVFNAPSFQTDRFDCSSFIQHIFKVNGISLPRNSRQQFQVGKSISYHAIKKGDLLFFTTKKRKKRSGLSKIGHVALYIDNNKILHTYREGKKVTISELDPYWKTVFIGAKRVFDQM</sequence>
<reference evidence="6 7" key="1">
    <citation type="journal article" date="2015" name="BMC Genomics">
        <title>Transcriptome analysis of thermophilic methylotrophic Bacillus methanolicus MGA3 using RNA-sequencing provides detailed insights into its previously uncharted transcriptional landscape.</title>
        <authorList>
            <person name="Irla M."/>
            <person name="Neshat A."/>
            <person name="Brautaset T."/>
            <person name="Ruckert C."/>
            <person name="Kalinowski J."/>
            <person name="Wendisch V.F."/>
        </authorList>
    </citation>
    <scope>NUCLEOTIDE SEQUENCE [LARGE SCALE GENOMIC DNA]</scope>
    <source>
        <strain evidence="7">MGA3 / ATCC 53907</strain>
    </source>
</reference>
<dbReference type="Proteomes" id="UP000027602">
    <property type="component" value="Chromosome"/>
</dbReference>
<dbReference type="EMBL" id="CP007739">
    <property type="protein sequence ID" value="AIE59015.1"/>
    <property type="molecule type" value="Genomic_DNA"/>
</dbReference>
<dbReference type="PANTHER" id="PTHR47053">
    <property type="entry name" value="MUREIN DD-ENDOPEPTIDASE MEPH-RELATED"/>
    <property type="match status" value="1"/>
</dbReference>
<evidence type="ECO:0000256" key="3">
    <source>
        <dbReference type="ARBA" id="ARBA00022801"/>
    </source>
</evidence>
<dbReference type="GO" id="GO:0006508">
    <property type="term" value="P:proteolysis"/>
    <property type="evidence" value="ECO:0007669"/>
    <property type="project" value="UniProtKB-KW"/>
</dbReference>
<gene>
    <name evidence="6" type="ORF">BMMGA3_02755</name>
</gene>
<dbReference type="InterPro" id="IPR000064">
    <property type="entry name" value="NLP_P60_dom"/>
</dbReference>
<dbReference type="HOGENOM" id="CLU_016043_8_3_9"/>
<name>A0A068LN67_BACMM</name>